<dbReference type="InterPro" id="IPR025248">
    <property type="entry name" value="DUF4007"/>
</dbReference>
<name>A0A1I0NET3_9FIRM</name>
<organism evidence="2 3">
    <name type="scientific">[Clostridium] fimetarium</name>
    <dbReference type="NCBI Taxonomy" id="99656"/>
    <lineage>
        <taxon>Bacteria</taxon>
        <taxon>Bacillati</taxon>
        <taxon>Bacillota</taxon>
        <taxon>Clostridia</taxon>
        <taxon>Lachnospirales</taxon>
        <taxon>Lachnospiraceae</taxon>
    </lineage>
</organism>
<keyword evidence="3" id="KW-1185">Reference proteome</keyword>
<sequence>MVVNKHSSFYMRSGWGTKIIEAVKSDDMIFTPSNEQQAVDNIGLGRVIVKALRYWSDAMGLTTESKSSEGIQQIPTELYRLIEQYDKYFQRQGSLLLLHRNLAKNIDSATAWYWLFNEWNGTSFDREEFVNGFHSYLAVNGMKVKKDAVNKEFNCLKNTYFSDKKIDLKTAMDEDTYPFLAPLEILRINDQKKYEKNQLSKHDVPLEILIYSIAMDNLEASRSKKQVSIDTIMDEKLQIGKYFNMKYSKLIEMLIEAENRKYISLNNNFGNRFIEFLDMDYSKLLNKYYMDKE</sequence>
<dbReference type="AlphaFoldDB" id="A0A1I0NET3"/>
<gene>
    <name evidence="2" type="ORF">SAMN05421659_10355</name>
</gene>
<dbReference type="EMBL" id="FOJI01000003">
    <property type="protein sequence ID" value="SEV99929.1"/>
    <property type="molecule type" value="Genomic_DNA"/>
</dbReference>
<dbReference type="Pfam" id="PF13182">
    <property type="entry name" value="DUF4007"/>
    <property type="match status" value="1"/>
</dbReference>
<evidence type="ECO:0000313" key="3">
    <source>
        <dbReference type="Proteomes" id="UP000199701"/>
    </source>
</evidence>
<evidence type="ECO:0000259" key="1">
    <source>
        <dbReference type="Pfam" id="PF13182"/>
    </source>
</evidence>
<reference evidence="2 3" key="1">
    <citation type="submission" date="2016-10" db="EMBL/GenBank/DDBJ databases">
        <authorList>
            <person name="de Groot N.N."/>
        </authorList>
    </citation>
    <scope>NUCLEOTIDE SEQUENCE [LARGE SCALE GENOMIC DNA]</scope>
    <source>
        <strain evidence="2 3">DSM 9179</strain>
    </source>
</reference>
<evidence type="ECO:0000313" key="2">
    <source>
        <dbReference type="EMBL" id="SEV99929.1"/>
    </source>
</evidence>
<proteinExistence type="predicted"/>
<dbReference type="STRING" id="99656.SAMN05421659_10355"/>
<protein>
    <recommendedName>
        <fullName evidence="1">DUF4007 domain-containing protein</fullName>
    </recommendedName>
</protein>
<feature type="domain" description="DUF4007" evidence="1">
    <location>
        <begin position="5"/>
        <end position="289"/>
    </location>
</feature>
<accession>A0A1I0NET3</accession>
<dbReference type="RefSeq" id="WP_092451124.1">
    <property type="nucleotide sequence ID" value="NZ_FOJI01000003.1"/>
</dbReference>
<dbReference type="Proteomes" id="UP000199701">
    <property type="component" value="Unassembled WGS sequence"/>
</dbReference>
<dbReference type="OrthoDB" id="747541at2"/>